<evidence type="ECO:0000313" key="2">
    <source>
        <dbReference type="Proteomes" id="UP000232784"/>
    </source>
</evidence>
<organism evidence="1 2">
    <name type="scientific">Heliothis zea nudivirus 1</name>
    <dbReference type="NCBI Taxonomy" id="3116536"/>
    <lineage>
        <taxon>Viruses</taxon>
        <taxon>Viruses incertae sedis</taxon>
        <taxon>Naldaviricetes</taxon>
        <taxon>Lefavirales</taxon>
        <taxon>Nudiviridae</taxon>
        <taxon>Betanudivirus</taxon>
        <taxon>Betanudivirus hezeae</taxon>
    </lineage>
</organism>
<dbReference type="EMBL" id="AF451898">
    <property type="protein sequence ID" value="AAN04358.1"/>
    <property type="molecule type" value="Genomic_DNA"/>
</dbReference>
<dbReference type="Proteomes" id="UP000232784">
    <property type="component" value="Segment"/>
</dbReference>
<name>Q8JKP7_9VIRU</name>
<gene>
    <name evidence="1" type="primary">orf64</name>
</gene>
<accession>Q8JKP7</accession>
<sequence>MFANIQLNQQQNCVVIDNVPYEVNGDLEFLYNGEPYVVYLNTLPLRKHNNFQVSDVYTETFSIMRKSMALELAQCFANLVPIVNIGLPVTKTCKAALEDIMNHLNAMVNSNNDPNNAIDQNSYAQIQSLMKTVAGLMNKLTNSQLVTYLTYGNVQSLRMTDEYSNISQKLTAIRQYIVCAITFKPEFVNHRSLSLMFDVFLNIVGTLCLLHSHTFVEYRNVQDLIIHEIGIAIESLIYDRCSKVLFIDGANQVASGMYNDLKIKYPELKSINSENDLAKIKHLEAAFNEENAKYNVNLFPYMLFYNMSDAVRIRQNLRCIHEMRKNVANDVEQFEKFHQFVVECYNNLIEPLNGKHYATYTFDSMQKIFTHAIFEQVNPGSLM</sequence>
<evidence type="ECO:0000313" key="1">
    <source>
        <dbReference type="EMBL" id="AAN04358.1"/>
    </source>
</evidence>
<reference evidence="1 2" key="1">
    <citation type="journal article" date="2002" name="J. Virol.">
        <title>Analysis of the complete genome sequence of the Hz-1 virus suggests that it is related to members of the Baculoviridae.</title>
        <authorList>
            <person name="Cheng C.H."/>
            <person name="Liu S.M."/>
            <person name="Chow T.Y."/>
            <person name="Hsiao Y.Y."/>
            <person name="Wang D.P."/>
            <person name="Huang J.J."/>
            <person name="Chen H.H."/>
        </authorList>
    </citation>
    <scope>NUCLEOTIDE SEQUENCE [LARGE SCALE GENOMIC DNA]</scope>
</reference>
<keyword evidence="2" id="KW-1185">Reference proteome</keyword>
<proteinExistence type="predicted"/>
<dbReference type="KEGG" id="vg:955099"/>
<protein>
    <submittedName>
        <fullName evidence="1">p51</fullName>
    </submittedName>
</protein>